<dbReference type="Proteomes" id="UP000032180">
    <property type="component" value="Chromosome 5"/>
</dbReference>
<sequence length="147" mass="16142">MLLRGAASLLRRRLPPRPATASASTAAIDRHPLRPVHPGLRAPAPAAAAAGSIRRLSDFGLPERRRMARRIPPTRPEGYSTSDGEVDGRGAYWSEDGETDDDDEEAEEVLLERMPAEDVEAGKDWEGFSLEYDDDAAASEDEEKEEK</sequence>
<protein>
    <submittedName>
        <fullName evidence="2">Uncharacterized protein</fullName>
    </submittedName>
</protein>
<dbReference type="Gramene" id="LPERR05G06620.1">
    <property type="protein sequence ID" value="LPERR05G06620.1"/>
    <property type="gene ID" value="LPERR05G06620"/>
</dbReference>
<name>A0A0D9WE48_9ORYZ</name>
<evidence type="ECO:0000256" key="1">
    <source>
        <dbReference type="SAM" id="MobiDB-lite"/>
    </source>
</evidence>
<accession>A0A0D9WE48</accession>
<evidence type="ECO:0000313" key="3">
    <source>
        <dbReference type="Proteomes" id="UP000032180"/>
    </source>
</evidence>
<keyword evidence="3" id="KW-1185">Reference proteome</keyword>
<reference evidence="2 3" key="1">
    <citation type="submission" date="2012-08" db="EMBL/GenBank/DDBJ databases">
        <title>Oryza genome evolution.</title>
        <authorList>
            <person name="Wing R.A."/>
        </authorList>
    </citation>
    <scope>NUCLEOTIDE SEQUENCE</scope>
</reference>
<proteinExistence type="predicted"/>
<dbReference type="EnsemblPlants" id="LPERR05G06620.1">
    <property type="protein sequence ID" value="LPERR05G06620.1"/>
    <property type="gene ID" value="LPERR05G06620"/>
</dbReference>
<feature type="region of interest" description="Disordered" evidence="1">
    <location>
        <begin position="1"/>
        <end position="147"/>
    </location>
</feature>
<organism evidence="2 3">
    <name type="scientific">Leersia perrieri</name>
    <dbReference type="NCBI Taxonomy" id="77586"/>
    <lineage>
        <taxon>Eukaryota</taxon>
        <taxon>Viridiplantae</taxon>
        <taxon>Streptophyta</taxon>
        <taxon>Embryophyta</taxon>
        <taxon>Tracheophyta</taxon>
        <taxon>Spermatophyta</taxon>
        <taxon>Magnoliopsida</taxon>
        <taxon>Liliopsida</taxon>
        <taxon>Poales</taxon>
        <taxon>Poaceae</taxon>
        <taxon>BOP clade</taxon>
        <taxon>Oryzoideae</taxon>
        <taxon>Oryzeae</taxon>
        <taxon>Oryzinae</taxon>
        <taxon>Leersia</taxon>
    </lineage>
</organism>
<feature type="compositionally biased region" description="Acidic residues" evidence="1">
    <location>
        <begin position="131"/>
        <end position="147"/>
    </location>
</feature>
<reference evidence="2" key="3">
    <citation type="submission" date="2015-04" db="UniProtKB">
        <authorList>
            <consortium name="EnsemblPlants"/>
        </authorList>
    </citation>
    <scope>IDENTIFICATION</scope>
</reference>
<feature type="compositionally biased region" description="Acidic residues" evidence="1">
    <location>
        <begin position="95"/>
        <end position="109"/>
    </location>
</feature>
<reference evidence="3" key="2">
    <citation type="submission" date="2013-12" db="EMBL/GenBank/DDBJ databases">
        <authorList>
            <person name="Yu Y."/>
            <person name="Lee S."/>
            <person name="de Baynast K."/>
            <person name="Wissotski M."/>
            <person name="Liu L."/>
            <person name="Talag J."/>
            <person name="Goicoechea J."/>
            <person name="Angelova A."/>
            <person name="Jetty R."/>
            <person name="Kudrna D."/>
            <person name="Golser W."/>
            <person name="Rivera L."/>
            <person name="Zhang J."/>
            <person name="Wing R."/>
        </authorList>
    </citation>
    <scope>NUCLEOTIDE SEQUENCE</scope>
</reference>
<feature type="compositionally biased region" description="Basic and acidic residues" evidence="1">
    <location>
        <begin position="110"/>
        <end position="126"/>
    </location>
</feature>
<dbReference type="HOGENOM" id="CLU_1868253_0_0_1"/>
<dbReference type="AlphaFoldDB" id="A0A0D9WE48"/>
<evidence type="ECO:0000313" key="2">
    <source>
        <dbReference type="EnsemblPlants" id="LPERR05G06620.1"/>
    </source>
</evidence>
<feature type="compositionally biased region" description="Basic and acidic residues" evidence="1">
    <location>
        <begin position="55"/>
        <end position="65"/>
    </location>
</feature>